<evidence type="ECO:0000256" key="2">
    <source>
        <dbReference type="ARBA" id="ARBA00022741"/>
    </source>
</evidence>
<evidence type="ECO:0000256" key="3">
    <source>
        <dbReference type="ARBA" id="ARBA00022748"/>
    </source>
</evidence>
<dbReference type="InterPro" id="IPR005895">
    <property type="entry name" value="ABC_transptr_haem_export_CcmA"/>
</dbReference>
<evidence type="ECO:0000256" key="5">
    <source>
        <dbReference type="ARBA" id="ARBA00022967"/>
    </source>
</evidence>
<feature type="domain" description="ABC transporter" evidence="7">
    <location>
        <begin position="2"/>
        <end position="210"/>
    </location>
</feature>
<accession>A0A3E0H116</accession>
<evidence type="ECO:0000313" key="9">
    <source>
        <dbReference type="Proteomes" id="UP000256774"/>
    </source>
</evidence>
<evidence type="ECO:0000259" key="7">
    <source>
        <dbReference type="PROSITE" id="PS50893"/>
    </source>
</evidence>
<dbReference type="InterPro" id="IPR003439">
    <property type="entry name" value="ABC_transporter-like_ATP-bd"/>
</dbReference>
<name>A0A3E0H116_9GAMM</name>
<dbReference type="PROSITE" id="PS50893">
    <property type="entry name" value="ABC_TRANSPORTER_2"/>
    <property type="match status" value="1"/>
</dbReference>
<evidence type="ECO:0000256" key="4">
    <source>
        <dbReference type="ARBA" id="ARBA00022840"/>
    </source>
</evidence>
<dbReference type="EMBL" id="QUNR01000004">
    <property type="protein sequence ID" value="REH36792.1"/>
    <property type="molecule type" value="Genomic_DNA"/>
</dbReference>
<dbReference type="GO" id="GO:0017004">
    <property type="term" value="P:cytochrome complex assembly"/>
    <property type="evidence" value="ECO:0007669"/>
    <property type="project" value="UniProtKB-KW"/>
</dbReference>
<sequence length="210" mass="22808">MLRVQGLTAWREDRCLYRDVALALPAGSITQIRGPNGAGKTTLLKHIAGLAGHRAGLVSWLAYDSHNDRDDFLHNLLYLGHLPGIKSALSVAENLTALAACRGVSLPPETISYALNTVKLAGYDDMPCHQLSAGQLRRVALARLFTEPVALWLLDEPFTAIDQAGVRELEGWLVAHAAHGGVVLLTTHHQLHVSCPVHYVDLLPLPEGRD</sequence>
<keyword evidence="3" id="KW-0201">Cytochrome c-type biogenesis</keyword>
<evidence type="ECO:0000313" key="8">
    <source>
        <dbReference type="EMBL" id="REH36792.1"/>
    </source>
</evidence>
<comment type="caution">
    <text evidence="8">The sequence shown here is derived from an EMBL/GenBank/DDBJ whole genome shotgun (WGS) entry which is preliminary data.</text>
</comment>
<dbReference type="PANTHER" id="PTHR43499:SF1">
    <property type="entry name" value="ABC TRANSPORTER I FAMILY MEMBER 1"/>
    <property type="match status" value="1"/>
</dbReference>
<dbReference type="SMART" id="SM00382">
    <property type="entry name" value="AAA"/>
    <property type="match status" value="1"/>
</dbReference>
<gene>
    <name evidence="8" type="ORF">DFR26_1928</name>
</gene>
<dbReference type="PROSITE" id="PS00211">
    <property type="entry name" value="ABC_TRANSPORTER_1"/>
    <property type="match status" value="1"/>
</dbReference>
<dbReference type="RefSeq" id="WP_245953057.1">
    <property type="nucleotide sequence ID" value="NZ_QUNR01000004.1"/>
</dbReference>
<keyword evidence="2" id="KW-0547">Nucleotide-binding</keyword>
<keyword evidence="6" id="KW-0472">Membrane</keyword>
<dbReference type="AlphaFoldDB" id="A0A3E0H116"/>
<keyword evidence="5" id="KW-1278">Translocase</keyword>
<keyword evidence="4" id="KW-0067">ATP-binding</keyword>
<dbReference type="Gene3D" id="3.40.50.300">
    <property type="entry name" value="P-loop containing nucleotide triphosphate hydrolases"/>
    <property type="match status" value="1"/>
</dbReference>
<dbReference type="NCBIfam" id="NF010061">
    <property type="entry name" value="PRK13538.1"/>
    <property type="match status" value="1"/>
</dbReference>
<reference evidence="8 9" key="1">
    <citation type="submission" date="2018-08" db="EMBL/GenBank/DDBJ databases">
        <title>Genomic Encyclopedia of Type Strains, Phase IV (KMG-IV): sequencing the most valuable type-strain genomes for metagenomic binning, comparative biology and taxonomic classification.</title>
        <authorList>
            <person name="Goeker M."/>
        </authorList>
    </citation>
    <scope>NUCLEOTIDE SEQUENCE [LARGE SCALE GENOMIC DNA]</scope>
    <source>
        <strain evidence="8 9">DSM 26022</strain>
    </source>
</reference>
<dbReference type="GO" id="GO:0016887">
    <property type="term" value="F:ATP hydrolysis activity"/>
    <property type="evidence" value="ECO:0007669"/>
    <property type="project" value="InterPro"/>
</dbReference>
<protein>
    <submittedName>
        <fullName evidence="8">Heme exporter protein A</fullName>
    </submittedName>
</protein>
<organism evidence="8 9">
    <name type="scientific">Paraperlucidibaca baekdonensis</name>
    <dbReference type="NCBI Taxonomy" id="748120"/>
    <lineage>
        <taxon>Bacteria</taxon>
        <taxon>Pseudomonadati</taxon>
        <taxon>Pseudomonadota</taxon>
        <taxon>Gammaproteobacteria</taxon>
        <taxon>Moraxellales</taxon>
        <taxon>Moraxellaceae</taxon>
        <taxon>Paraperlucidibaca</taxon>
    </lineage>
</organism>
<dbReference type="GO" id="GO:0022857">
    <property type="term" value="F:transmembrane transporter activity"/>
    <property type="evidence" value="ECO:0007669"/>
    <property type="project" value="InterPro"/>
</dbReference>
<keyword evidence="9" id="KW-1185">Reference proteome</keyword>
<dbReference type="InterPro" id="IPR027417">
    <property type="entry name" value="P-loop_NTPase"/>
</dbReference>
<proteinExistence type="predicted"/>
<dbReference type="Proteomes" id="UP000256774">
    <property type="component" value="Unassembled WGS sequence"/>
</dbReference>
<evidence type="ECO:0000256" key="1">
    <source>
        <dbReference type="ARBA" id="ARBA00022448"/>
    </source>
</evidence>
<dbReference type="GO" id="GO:0005524">
    <property type="term" value="F:ATP binding"/>
    <property type="evidence" value="ECO:0007669"/>
    <property type="project" value="UniProtKB-KW"/>
</dbReference>
<dbReference type="SUPFAM" id="SSF52540">
    <property type="entry name" value="P-loop containing nucleoside triphosphate hydrolases"/>
    <property type="match status" value="1"/>
</dbReference>
<dbReference type="InterPro" id="IPR017871">
    <property type="entry name" value="ABC_transporter-like_CS"/>
</dbReference>
<dbReference type="InterPro" id="IPR003593">
    <property type="entry name" value="AAA+_ATPase"/>
</dbReference>
<evidence type="ECO:0000256" key="6">
    <source>
        <dbReference type="ARBA" id="ARBA00023136"/>
    </source>
</evidence>
<keyword evidence="1" id="KW-0813">Transport</keyword>
<dbReference type="NCBIfam" id="TIGR01189">
    <property type="entry name" value="ccmA"/>
    <property type="match status" value="1"/>
</dbReference>
<dbReference type="Pfam" id="PF00005">
    <property type="entry name" value="ABC_tran"/>
    <property type="match status" value="1"/>
</dbReference>
<dbReference type="PANTHER" id="PTHR43499">
    <property type="entry name" value="ABC TRANSPORTER I FAMILY MEMBER 1"/>
    <property type="match status" value="1"/>
</dbReference>